<proteinExistence type="predicted"/>
<sequence>MERIPNLKICYDRVIPMKYNSAEFKLNQMREDALLKHTGAKSVREAFSDLDSSKSVPPSHMALINAKAWPKGASLKCRFLDGSSVQQNKVIQKAKIWENYANIHLDFVTTTDEQVRISFQADDGSWSAIGQDALDKDYFPKDQPTMNFGWLKDDTDDQEYERVVVHEFGHALGCIHEHQSPTEHLQWNKEAVYAQFSGPPNNWTKEEIDQNILEKYSKNGTTETLFDKASIMLYQFPAELFLNHVGTPLNTHLSTKDEKFIAQMYPKF</sequence>
<dbReference type="InterPro" id="IPR006026">
    <property type="entry name" value="Peptidase_Metallo"/>
</dbReference>
<dbReference type="Pfam" id="PF01400">
    <property type="entry name" value="Astacin"/>
    <property type="match status" value="1"/>
</dbReference>
<dbReference type="SMART" id="SM00235">
    <property type="entry name" value="ZnMc"/>
    <property type="match status" value="1"/>
</dbReference>
<comment type="caution">
    <text evidence="2">The sequence shown here is derived from an EMBL/GenBank/DDBJ whole genome shotgun (WGS) entry which is preliminary data.</text>
</comment>
<accession>A0ABW6AVB9</accession>
<feature type="domain" description="Peptidase metallopeptidase" evidence="1">
    <location>
        <begin position="65"/>
        <end position="210"/>
    </location>
</feature>
<organism evidence="2 3">
    <name type="scientific">Spirosoma flavum</name>
    <dbReference type="NCBI Taxonomy" id="2048557"/>
    <lineage>
        <taxon>Bacteria</taxon>
        <taxon>Pseudomonadati</taxon>
        <taxon>Bacteroidota</taxon>
        <taxon>Cytophagia</taxon>
        <taxon>Cytophagales</taxon>
        <taxon>Cytophagaceae</taxon>
        <taxon>Spirosoma</taxon>
    </lineage>
</organism>
<gene>
    <name evidence="2" type="ORF">ACFS25_30965</name>
</gene>
<dbReference type="InterPro" id="IPR001506">
    <property type="entry name" value="Peptidase_M12A"/>
</dbReference>
<protein>
    <submittedName>
        <fullName evidence="2">M12 family metallopeptidase</fullName>
    </submittedName>
</protein>
<evidence type="ECO:0000259" key="1">
    <source>
        <dbReference type="SMART" id="SM00235"/>
    </source>
</evidence>
<dbReference type="Proteomes" id="UP001597512">
    <property type="component" value="Unassembled WGS sequence"/>
</dbReference>
<keyword evidence="3" id="KW-1185">Reference proteome</keyword>
<dbReference type="Gene3D" id="3.40.390.10">
    <property type="entry name" value="Collagenase (Catalytic Domain)"/>
    <property type="match status" value="1"/>
</dbReference>
<dbReference type="CDD" id="cd04327">
    <property type="entry name" value="ZnMc_MMP_like_3"/>
    <property type="match status" value="1"/>
</dbReference>
<reference evidence="3" key="1">
    <citation type="journal article" date="2019" name="Int. J. Syst. Evol. Microbiol.">
        <title>The Global Catalogue of Microorganisms (GCM) 10K type strain sequencing project: providing services to taxonomists for standard genome sequencing and annotation.</title>
        <authorList>
            <consortium name="The Broad Institute Genomics Platform"/>
            <consortium name="The Broad Institute Genome Sequencing Center for Infectious Disease"/>
            <person name="Wu L."/>
            <person name="Ma J."/>
        </authorList>
    </citation>
    <scope>NUCLEOTIDE SEQUENCE [LARGE SCALE GENOMIC DNA]</scope>
    <source>
        <strain evidence="3">KCTC 52490</strain>
    </source>
</reference>
<dbReference type="RefSeq" id="WP_381508968.1">
    <property type="nucleotide sequence ID" value="NZ_JBHUOM010000049.1"/>
</dbReference>
<evidence type="ECO:0000313" key="3">
    <source>
        <dbReference type="Proteomes" id="UP001597512"/>
    </source>
</evidence>
<dbReference type="InterPro" id="IPR024079">
    <property type="entry name" value="MetalloPept_cat_dom_sf"/>
</dbReference>
<dbReference type="SUPFAM" id="SSF55486">
    <property type="entry name" value="Metalloproteases ('zincins'), catalytic domain"/>
    <property type="match status" value="1"/>
</dbReference>
<name>A0ABW6AVB9_9BACT</name>
<evidence type="ECO:0000313" key="2">
    <source>
        <dbReference type="EMBL" id="MFD2938225.1"/>
    </source>
</evidence>
<dbReference type="EMBL" id="JBHUOM010000049">
    <property type="protein sequence ID" value="MFD2938225.1"/>
    <property type="molecule type" value="Genomic_DNA"/>
</dbReference>